<feature type="region of interest" description="Disordered" evidence="1">
    <location>
        <begin position="151"/>
        <end position="173"/>
    </location>
</feature>
<dbReference type="PANTHER" id="PTHR28174">
    <property type="entry name" value="54S RIBOSOMAL PROTEIN L36, MITOCHONDRIAL"/>
    <property type="match status" value="1"/>
</dbReference>
<evidence type="ECO:0000313" key="2">
    <source>
        <dbReference type="EMBL" id="CAL1697433.1"/>
    </source>
</evidence>
<keyword evidence="3" id="KW-1185">Reference proteome</keyword>
<evidence type="ECO:0000256" key="1">
    <source>
        <dbReference type="SAM" id="MobiDB-lite"/>
    </source>
</evidence>
<proteinExistence type="predicted"/>
<feature type="compositionally biased region" description="Basic and acidic residues" evidence="1">
    <location>
        <begin position="156"/>
        <end position="173"/>
    </location>
</feature>
<name>A0ABP1CRW3_9APHY</name>
<dbReference type="PANTHER" id="PTHR28174:SF1">
    <property type="entry name" value="LARGE RIBOSOMAL SUBUNIT PROTEIN BL31M"/>
    <property type="match status" value="1"/>
</dbReference>
<gene>
    <name evidence="2" type="ORF">GFSPODELE1_LOCUS1646</name>
</gene>
<reference evidence="3" key="1">
    <citation type="submission" date="2024-04" db="EMBL/GenBank/DDBJ databases">
        <authorList>
            <person name="Shaw F."/>
            <person name="Minotto A."/>
        </authorList>
    </citation>
    <scope>NUCLEOTIDE SEQUENCE [LARGE SCALE GENOMIC DNA]</scope>
</reference>
<accession>A0ABP1CRW3</accession>
<organism evidence="2 3">
    <name type="scientific">Somion occarium</name>
    <dbReference type="NCBI Taxonomy" id="3059160"/>
    <lineage>
        <taxon>Eukaryota</taxon>
        <taxon>Fungi</taxon>
        <taxon>Dikarya</taxon>
        <taxon>Basidiomycota</taxon>
        <taxon>Agaricomycotina</taxon>
        <taxon>Agaricomycetes</taxon>
        <taxon>Polyporales</taxon>
        <taxon>Cerrenaceae</taxon>
        <taxon>Somion</taxon>
    </lineage>
</organism>
<dbReference type="InterPro" id="IPR034600">
    <property type="entry name" value="Ribosomal_bL31m"/>
</dbReference>
<evidence type="ECO:0000313" key="3">
    <source>
        <dbReference type="Proteomes" id="UP001497453"/>
    </source>
</evidence>
<sequence>MTVLSLLAGPSSSRALSSCAKPSFLIKPLTPIRCVSSSPYGRTHVWKHRDKKLPKPFVPQFPQIVVRADGSTYTHYTTSPRSVIRLTRDTTNNPVWNPSQWLGENDEEDQVTGRLGRFNRKFDGIGGHGDDVDWMSGLESGAGAEELLKQAQALQKKADSKEKKEKPKAGRVR</sequence>
<dbReference type="EMBL" id="OZ037953">
    <property type="protein sequence ID" value="CAL1697433.1"/>
    <property type="molecule type" value="Genomic_DNA"/>
</dbReference>
<protein>
    <submittedName>
        <fullName evidence="2">Uncharacterized protein</fullName>
    </submittedName>
</protein>
<dbReference type="Gene3D" id="6.20.130.10">
    <property type="match status" value="1"/>
</dbReference>
<dbReference type="Proteomes" id="UP001497453">
    <property type="component" value="Chromosome 10"/>
</dbReference>